<dbReference type="InterPro" id="IPR007712">
    <property type="entry name" value="RelE/ParE_toxin"/>
</dbReference>
<reference evidence="2" key="1">
    <citation type="submission" date="2013-07" db="EMBL/GenBank/DDBJ databases">
        <title>Sub-species coevolution in mutualistic symbiosis.</title>
        <authorList>
            <person name="Murfin K."/>
            <person name="Klassen J."/>
            <person name="Lee M."/>
            <person name="Forst S."/>
            <person name="Stock P."/>
            <person name="Goodrich-Blair H."/>
        </authorList>
    </citation>
    <scope>NUCLEOTIDE SEQUENCE [LARGE SCALE GENOMIC DNA]</scope>
    <source>
        <strain evidence="2">Kraussei Becker Underwood</strain>
    </source>
</reference>
<name>A0A077PP58_XENBV</name>
<dbReference type="HOGENOM" id="CLU_147162_3_1_6"/>
<evidence type="ECO:0000256" key="1">
    <source>
        <dbReference type="ARBA" id="ARBA00022649"/>
    </source>
</evidence>
<sequence>MYKLSGRAIEDFAGIYDYTLMKFGEAQADYYTEALETFLETLASMPGIGRDYPDVTDVMRVEFQRHTG</sequence>
<proteinExistence type="predicted"/>
<dbReference type="RefSeq" id="WP_080718442.1">
    <property type="nucleotide sequence ID" value="NZ_CAWLXS010000119.1"/>
</dbReference>
<dbReference type="InterPro" id="IPR035093">
    <property type="entry name" value="RelE/ParE_toxin_dom_sf"/>
</dbReference>
<protein>
    <submittedName>
        <fullName evidence="2">Plasmid stabilization system protein</fullName>
    </submittedName>
</protein>
<dbReference type="AlphaFoldDB" id="A0A077PP58"/>
<accession>A0A077PP58</accession>
<dbReference type="Proteomes" id="UP000028493">
    <property type="component" value="Unassembled WGS sequence"/>
</dbReference>
<gene>
    <name evidence="2" type="ORF">XBKB1_1210002</name>
</gene>
<evidence type="ECO:0000313" key="3">
    <source>
        <dbReference type="Proteomes" id="UP000028493"/>
    </source>
</evidence>
<evidence type="ECO:0000313" key="2">
    <source>
        <dbReference type="EMBL" id="CDH22556.1"/>
    </source>
</evidence>
<comment type="caution">
    <text evidence="2">The sequence shown here is derived from an EMBL/GenBank/DDBJ whole genome shotgun (WGS) entry which is preliminary data.</text>
</comment>
<dbReference type="EMBL" id="CBSZ010000026">
    <property type="protein sequence ID" value="CDH22556.1"/>
    <property type="molecule type" value="Genomic_DNA"/>
</dbReference>
<keyword evidence="1" id="KW-1277">Toxin-antitoxin system</keyword>
<organism evidence="2 3">
    <name type="scientific">Xenorhabdus bovienii str. kraussei Becker Underwood</name>
    <dbReference type="NCBI Taxonomy" id="1398204"/>
    <lineage>
        <taxon>Bacteria</taxon>
        <taxon>Pseudomonadati</taxon>
        <taxon>Pseudomonadota</taxon>
        <taxon>Gammaproteobacteria</taxon>
        <taxon>Enterobacterales</taxon>
        <taxon>Morganellaceae</taxon>
        <taxon>Xenorhabdus</taxon>
    </lineage>
</organism>
<dbReference type="Pfam" id="PF05016">
    <property type="entry name" value="ParE_toxin"/>
    <property type="match status" value="1"/>
</dbReference>
<dbReference type="Gene3D" id="3.30.2310.20">
    <property type="entry name" value="RelE-like"/>
    <property type="match status" value="1"/>
</dbReference>